<evidence type="ECO:0000256" key="6">
    <source>
        <dbReference type="SAM" id="SignalP"/>
    </source>
</evidence>
<sequence length="343" mass="35084">MPRKLFAVAALSAVVLLAGCSGTESDDAANEIVRTTTVIAGAGVVGVERDTTKACPTPSFPDQGEGSTRQVTHAGGESTVPADPTRIVVLSTQALDTVCAVGLWERVVGAATLPGAQPQPSYLGTGVLLIPSVGTVGAPDIAKIAELDPDVILGSTVPDKAVAEQLSNIAPTVYDSVDGGWKRQFGVGAAGLGRGGAAIKAVEDYQVAAREVGAALASEQTQASIVRFTADSISVQGPGSFAGQVLADAGVRRPPYQREGSFDLAADDLKRAEGDIIYVSFAGDDGKDHGIDVMESDEWEDLGATKDKRVFAVDDTIWSGSGLVAARAILTDLSGSLNGYVSG</sequence>
<evidence type="ECO:0000256" key="2">
    <source>
        <dbReference type="ARBA" id="ARBA00008814"/>
    </source>
</evidence>
<gene>
    <name evidence="8" type="ORF">JGU71_04850</name>
</gene>
<evidence type="ECO:0000256" key="5">
    <source>
        <dbReference type="SAM" id="MobiDB-lite"/>
    </source>
</evidence>
<evidence type="ECO:0000313" key="8">
    <source>
        <dbReference type="EMBL" id="MBJ8338206.1"/>
    </source>
</evidence>
<keyword evidence="3" id="KW-0813">Transport</keyword>
<evidence type="ECO:0000256" key="3">
    <source>
        <dbReference type="ARBA" id="ARBA00022448"/>
    </source>
</evidence>
<dbReference type="Gene3D" id="3.40.50.1980">
    <property type="entry name" value="Nitrogenase molybdenum iron protein domain"/>
    <property type="match status" value="2"/>
</dbReference>
<evidence type="ECO:0000256" key="4">
    <source>
        <dbReference type="ARBA" id="ARBA00022729"/>
    </source>
</evidence>
<dbReference type="SUPFAM" id="SSF53807">
    <property type="entry name" value="Helical backbone' metal receptor"/>
    <property type="match status" value="1"/>
</dbReference>
<feature type="domain" description="Fe/B12 periplasmic-binding" evidence="7">
    <location>
        <begin position="86"/>
        <end position="341"/>
    </location>
</feature>
<evidence type="ECO:0000313" key="9">
    <source>
        <dbReference type="Proteomes" id="UP000655868"/>
    </source>
</evidence>
<dbReference type="PROSITE" id="PS50983">
    <property type="entry name" value="FE_B12_PBP"/>
    <property type="match status" value="1"/>
</dbReference>
<proteinExistence type="inferred from homology"/>
<dbReference type="Pfam" id="PF01497">
    <property type="entry name" value="Peripla_BP_2"/>
    <property type="match status" value="1"/>
</dbReference>
<dbReference type="PROSITE" id="PS51257">
    <property type="entry name" value="PROKAR_LIPOPROTEIN"/>
    <property type="match status" value="1"/>
</dbReference>
<dbReference type="PANTHER" id="PTHR30532:SF25">
    <property type="entry name" value="IRON(III) DICITRATE-BINDING PERIPLASMIC PROTEIN"/>
    <property type="match status" value="1"/>
</dbReference>
<comment type="subcellular location">
    <subcellularLocation>
        <location evidence="1">Cell envelope</location>
    </subcellularLocation>
</comment>
<comment type="similarity">
    <text evidence="2">Belongs to the bacterial solute-binding protein 8 family.</text>
</comment>
<feature type="chain" id="PRO_5036921123" evidence="6">
    <location>
        <begin position="29"/>
        <end position="343"/>
    </location>
</feature>
<feature type="signal peptide" evidence="6">
    <location>
        <begin position="1"/>
        <end position="28"/>
    </location>
</feature>
<dbReference type="InterPro" id="IPR051313">
    <property type="entry name" value="Bact_iron-sidero_bind"/>
</dbReference>
<dbReference type="PANTHER" id="PTHR30532">
    <property type="entry name" value="IRON III DICITRATE-BINDING PERIPLASMIC PROTEIN"/>
    <property type="match status" value="1"/>
</dbReference>
<organism evidence="8 9">
    <name type="scientific">Antrihabitans stalagmiti</name>
    <dbReference type="NCBI Taxonomy" id="2799499"/>
    <lineage>
        <taxon>Bacteria</taxon>
        <taxon>Bacillati</taxon>
        <taxon>Actinomycetota</taxon>
        <taxon>Actinomycetes</taxon>
        <taxon>Mycobacteriales</taxon>
        <taxon>Nocardiaceae</taxon>
        <taxon>Antrihabitans</taxon>
    </lineage>
</organism>
<protein>
    <submittedName>
        <fullName evidence="8">ABC transporter substrate-binding protein</fullName>
    </submittedName>
</protein>
<dbReference type="GO" id="GO:0030288">
    <property type="term" value="C:outer membrane-bounded periplasmic space"/>
    <property type="evidence" value="ECO:0007669"/>
    <property type="project" value="TreeGrafter"/>
</dbReference>
<keyword evidence="4 6" id="KW-0732">Signal</keyword>
<reference evidence="8" key="1">
    <citation type="submission" date="2020-12" db="EMBL/GenBank/DDBJ databases">
        <title>Antrihabitans popcorni sp. nov. and Antrihabitans auranticaus sp. nov., isolated from a larva cave.</title>
        <authorList>
            <person name="Lee S.D."/>
            <person name="Kim I.S."/>
        </authorList>
    </citation>
    <scope>NUCLEOTIDE SEQUENCE</scope>
    <source>
        <strain evidence="8">YC3-6</strain>
    </source>
</reference>
<dbReference type="AlphaFoldDB" id="A0A934U1H9"/>
<dbReference type="RefSeq" id="WP_199702932.1">
    <property type="nucleotide sequence ID" value="NZ_JAEMNV010000002.1"/>
</dbReference>
<keyword evidence="9" id="KW-1185">Reference proteome</keyword>
<dbReference type="EMBL" id="JAEMNV010000002">
    <property type="protein sequence ID" value="MBJ8338206.1"/>
    <property type="molecule type" value="Genomic_DNA"/>
</dbReference>
<dbReference type="GO" id="GO:1901678">
    <property type="term" value="P:iron coordination entity transport"/>
    <property type="evidence" value="ECO:0007669"/>
    <property type="project" value="UniProtKB-ARBA"/>
</dbReference>
<dbReference type="Proteomes" id="UP000655868">
    <property type="component" value="Unassembled WGS sequence"/>
</dbReference>
<dbReference type="InterPro" id="IPR002491">
    <property type="entry name" value="ABC_transptr_periplasmic_BD"/>
</dbReference>
<accession>A0A934U1H9</accession>
<evidence type="ECO:0000259" key="7">
    <source>
        <dbReference type="PROSITE" id="PS50983"/>
    </source>
</evidence>
<name>A0A934U1H9_9NOCA</name>
<evidence type="ECO:0000256" key="1">
    <source>
        <dbReference type="ARBA" id="ARBA00004196"/>
    </source>
</evidence>
<feature type="region of interest" description="Disordered" evidence="5">
    <location>
        <begin position="51"/>
        <end position="79"/>
    </location>
</feature>
<comment type="caution">
    <text evidence="8">The sequence shown here is derived from an EMBL/GenBank/DDBJ whole genome shotgun (WGS) entry which is preliminary data.</text>
</comment>